<dbReference type="Pfam" id="PF14620">
    <property type="entry name" value="YPEB_PepSY1-2"/>
    <property type="match status" value="1"/>
</dbReference>
<proteinExistence type="predicted"/>
<dbReference type="InterPro" id="IPR014239">
    <property type="entry name" value="YpeB_PepSY1-2"/>
</dbReference>
<evidence type="ECO:0000259" key="1">
    <source>
        <dbReference type="Pfam" id="PF03413"/>
    </source>
</evidence>
<evidence type="ECO:0000259" key="2">
    <source>
        <dbReference type="Pfam" id="PF14620"/>
    </source>
</evidence>
<reference evidence="3" key="1">
    <citation type="submission" date="2019-03" db="EMBL/GenBank/DDBJ databases">
        <authorList>
            <person name="Hao L."/>
        </authorList>
    </citation>
    <scope>NUCLEOTIDE SEQUENCE</scope>
</reference>
<evidence type="ECO:0000313" key="3">
    <source>
        <dbReference type="EMBL" id="VFU14182.1"/>
    </source>
</evidence>
<dbReference type="Pfam" id="PF03413">
    <property type="entry name" value="PepSY"/>
    <property type="match status" value="1"/>
</dbReference>
<gene>
    <name evidence="3" type="ORF">SCFA_2440005</name>
</gene>
<dbReference type="GO" id="GO:0009847">
    <property type="term" value="P:spore germination"/>
    <property type="evidence" value="ECO:0007669"/>
    <property type="project" value="InterPro"/>
</dbReference>
<feature type="domain" description="Sporulation protein YpeB PepSY1 and PepSY2" evidence="2">
    <location>
        <begin position="2"/>
        <end position="151"/>
    </location>
</feature>
<dbReference type="EMBL" id="CAADRN010000162">
    <property type="protein sequence ID" value="VFU14182.1"/>
    <property type="molecule type" value="Genomic_DNA"/>
</dbReference>
<name>A0A485LYU6_9ZZZZ</name>
<feature type="domain" description="PepSY" evidence="1">
    <location>
        <begin position="155"/>
        <end position="213"/>
    </location>
</feature>
<organism evidence="3">
    <name type="scientific">anaerobic digester metagenome</name>
    <dbReference type="NCBI Taxonomy" id="1263854"/>
    <lineage>
        <taxon>unclassified sequences</taxon>
        <taxon>metagenomes</taxon>
        <taxon>ecological metagenomes</taxon>
    </lineage>
</organism>
<protein>
    <submittedName>
        <fullName evidence="3">Sporulation protein YpeB</fullName>
    </submittedName>
</protein>
<dbReference type="InterPro" id="IPR025711">
    <property type="entry name" value="PepSY"/>
</dbReference>
<sequence length="227" mass="25350">MNRALAFVDKNPNLEYKAVVTGDTNGRIPAYRVEVTAGEGDAGPRTQLDVTRQGGRVIWMIQPRFPGEQAISIDEARQKAIRFLKDRDFGEMRSTYYMQQQNTVTFNFAAVQDGVTLYPDLVKVTVALDNGEVIGAETTGYLMSHRQRQLPENIISQEQARATINPRLEVTGGGLTLIPVGASDEKLTYEFRGKLGEETYLIYINAENGREENVLKLIETENGTLTM</sequence>
<accession>A0A485LYU6</accession>
<dbReference type="AlphaFoldDB" id="A0A485LYU6"/>